<protein>
    <submittedName>
        <fullName evidence="1">Uncharacterized protein</fullName>
    </submittedName>
</protein>
<sequence length="41" mass="4968">MMVKTAWLVTVFWISLISLQTFIVEDFSETSSFEEWADRHW</sequence>
<accession>A0ABU9DV04</accession>
<proteinExistence type="predicted"/>
<name>A0ABU9DV04_9BACL</name>
<dbReference type="Proteomes" id="UP001469365">
    <property type="component" value="Unassembled WGS sequence"/>
</dbReference>
<dbReference type="EMBL" id="JBBPCC010000033">
    <property type="protein sequence ID" value="MEK8132632.1"/>
    <property type="molecule type" value="Genomic_DNA"/>
</dbReference>
<organism evidence="1 2">
    <name type="scientific">Paenibacillus filicis</name>
    <dbReference type="NCBI Taxonomy" id="669464"/>
    <lineage>
        <taxon>Bacteria</taxon>
        <taxon>Bacillati</taxon>
        <taxon>Bacillota</taxon>
        <taxon>Bacilli</taxon>
        <taxon>Bacillales</taxon>
        <taxon>Paenibacillaceae</taxon>
        <taxon>Paenibacillus</taxon>
    </lineage>
</organism>
<comment type="caution">
    <text evidence="1">The sequence shown here is derived from an EMBL/GenBank/DDBJ whole genome shotgun (WGS) entry which is preliminary data.</text>
</comment>
<evidence type="ECO:0000313" key="2">
    <source>
        <dbReference type="Proteomes" id="UP001469365"/>
    </source>
</evidence>
<gene>
    <name evidence="1" type="ORF">WMW72_32600</name>
</gene>
<reference evidence="1 2" key="1">
    <citation type="submission" date="2024-04" db="EMBL/GenBank/DDBJ databases">
        <title>draft genome sequnece of Paenibacillus filicis.</title>
        <authorList>
            <person name="Kim D.-U."/>
        </authorList>
    </citation>
    <scope>NUCLEOTIDE SEQUENCE [LARGE SCALE GENOMIC DNA]</scope>
    <source>
        <strain evidence="1 2">KACC14197</strain>
    </source>
</reference>
<dbReference type="RefSeq" id="WP_341419769.1">
    <property type="nucleotide sequence ID" value="NZ_JBBPCC010000033.1"/>
</dbReference>
<evidence type="ECO:0000313" key="1">
    <source>
        <dbReference type="EMBL" id="MEK8132632.1"/>
    </source>
</evidence>
<keyword evidence="2" id="KW-1185">Reference proteome</keyword>